<organism evidence="2 5">
    <name type="scientific">Pseudomonas brenneri</name>
    <dbReference type="NCBI Taxonomy" id="129817"/>
    <lineage>
        <taxon>Bacteria</taxon>
        <taxon>Pseudomonadati</taxon>
        <taxon>Pseudomonadota</taxon>
        <taxon>Gammaproteobacteria</taxon>
        <taxon>Pseudomonadales</taxon>
        <taxon>Pseudomonadaceae</taxon>
        <taxon>Pseudomonas</taxon>
    </lineage>
</organism>
<feature type="region of interest" description="Disordered" evidence="1">
    <location>
        <begin position="169"/>
        <end position="211"/>
    </location>
</feature>
<feature type="compositionally biased region" description="Basic and acidic residues" evidence="1">
    <location>
        <begin position="193"/>
        <end position="211"/>
    </location>
</feature>
<accession>A0A5B2UVP2</accession>
<dbReference type="AlphaFoldDB" id="A0A5B2UVP2"/>
<gene>
    <name evidence="2" type="ORF">F1720_11170</name>
    <name evidence="3" type="ORF">SAMN04490181_2285</name>
</gene>
<dbReference type="OrthoDB" id="8478738at2"/>
<evidence type="ECO:0000313" key="4">
    <source>
        <dbReference type="Proteomes" id="UP000199620"/>
    </source>
</evidence>
<evidence type="ECO:0000256" key="1">
    <source>
        <dbReference type="SAM" id="MobiDB-lite"/>
    </source>
</evidence>
<dbReference type="EMBL" id="LT629800">
    <property type="protein sequence ID" value="SDU96627.1"/>
    <property type="molecule type" value="Genomic_DNA"/>
</dbReference>
<evidence type="ECO:0000313" key="5">
    <source>
        <dbReference type="Proteomes" id="UP000325296"/>
    </source>
</evidence>
<name>A0A5B2UVP2_9PSED</name>
<keyword evidence="4" id="KW-1185">Reference proteome</keyword>
<reference evidence="3 4" key="1">
    <citation type="submission" date="2016-10" db="EMBL/GenBank/DDBJ databases">
        <authorList>
            <person name="Varghese N."/>
            <person name="Submissions S."/>
        </authorList>
    </citation>
    <scope>NUCLEOTIDE SEQUENCE [LARGE SCALE GENOMIC DNA]</scope>
    <source>
        <strain evidence="3 4">BS2771</strain>
    </source>
</reference>
<dbReference type="Proteomes" id="UP000325296">
    <property type="component" value="Unassembled WGS sequence"/>
</dbReference>
<dbReference type="Proteomes" id="UP000199620">
    <property type="component" value="Chromosome I"/>
</dbReference>
<evidence type="ECO:0000313" key="2">
    <source>
        <dbReference type="EMBL" id="KAA2230542.1"/>
    </source>
</evidence>
<dbReference type="RefSeq" id="WP_090291386.1">
    <property type="nucleotide sequence ID" value="NZ_BMNU01000007.1"/>
</dbReference>
<proteinExistence type="predicted"/>
<protein>
    <submittedName>
        <fullName evidence="2">Uncharacterized protein</fullName>
    </submittedName>
</protein>
<reference evidence="2 5" key="2">
    <citation type="submission" date="2019-09" db="EMBL/GenBank/DDBJ databases">
        <title>Draft genome sequence of Pseudomonas brenneri CCUG 51514(T).</title>
        <authorList>
            <person name="Tunovic T."/>
            <person name="Pineiro-Iglesias B."/>
            <person name="Unosson C."/>
            <person name="Inganas E."/>
            <person name="Ohlen M."/>
            <person name="Cardew S."/>
            <person name="Jensie-Markopoulos S."/>
            <person name="Salva-Serra F."/>
            <person name="Jaen-Luchoro D."/>
            <person name="Svensson-Stadler L."/>
            <person name="Chun J."/>
            <person name="Moore E."/>
        </authorList>
    </citation>
    <scope>NUCLEOTIDE SEQUENCE [LARGE SCALE GENOMIC DNA]</scope>
    <source>
        <strain evidence="2 5">CCUG 51514</strain>
    </source>
</reference>
<sequence length="211" mass="23676">MTAQLSDSEISNLIKPYEQVIAEAVLKGWKQWLEVPNRAQFYNRTRANVVWDYTIGALEEALDPLPGIHVNRAGNTCIFMIGQQLAFRFKKGDEKGFSSNYPTPMALAFHDPEQQVLGIPEAVKTEIIYILNKLETEIFQVRMVRRDGESVAWSHPVYERPVAPVEAIPTGLPLAPSKDSQGAQPARRRRATVKKELAPVKPTESKPARPS</sequence>
<dbReference type="EMBL" id="VUOL01000005">
    <property type="protein sequence ID" value="KAA2230542.1"/>
    <property type="molecule type" value="Genomic_DNA"/>
</dbReference>
<evidence type="ECO:0000313" key="3">
    <source>
        <dbReference type="EMBL" id="SDU96627.1"/>
    </source>
</evidence>